<evidence type="ECO:0000256" key="1">
    <source>
        <dbReference type="SAM" id="MobiDB-lite"/>
    </source>
</evidence>
<comment type="caution">
    <text evidence="3">The sequence shown here is derived from an EMBL/GenBank/DDBJ whole genome shotgun (WGS) entry which is preliminary data.</text>
</comment>
<evidence type="ECO:0000259" key="2">
    <source>
        <dbReference type="Pfam" id="PF21636"/>
    </source>
</evidence>
<reference evidence="3 4" key="1">
    <citation type="journal article" date="2019" name="Commun. Biol.">
        <title>The bagworm genome reveals a unique fibroin gene that provides high tensile strength.</title>
        <authorList>
            <person name="Kono N."/>
            <person name="Nakamura H."/>
            <person name="Ohtoshi R."/>
            <person name="Tomita M."/>
            <person name="Numata K."/>
            <person name="Arakawa K."/>
        </authorList>
    </citation>
    <scope>NUCLEOTIDE SEQUENCE [LARGE SCALE GENOMIC DNA]</scope>
</reference>
<dbReference type="OrthoDB" id="5566667at2759"/>
<feature type="compositionally biased region" description="Basic and acidic residues" evidence="1">
    <location>
        <begin position="1"/>
        <end position="19"/>
    </location>
</feature>
<evidence type="ECO:0000313" key="3">
    <source>
        <dbReference type="EMBL" id="GBP74298.1"/>
    </source>
</evidence>
<dbReference type="GO" id="GO:0016020">
    <property type="term" value="C:membrane"/>
    <property type="evidence" value="ECO:0007669"/>
    <property type="project" value="TreeGrafter"/>
</dbReference>
<dbReference type="GO" id="GO:0005769">
    <property type="term" value="C:early endosome"/>
    <property type="evidence" value="ECO:0007669"/>
    <property type="project" value="TreeGrafter"/>
</dbReference>
<dbReference type="InterPro" id="IPR040024">
    <property type="entry name" value="PPP1R21"/>
</dbReference>
<gene>
    <name evidence="3" type="primary">Ppp1r21</name>
    <name evidence="3" type="ORF">EVAR_42877_1</name>
</gene>
<dbReference type="InterPro" id="IPR049372">
    <property type="entry name" value="PPP1R21_C"/>
</dbReference>
<proteinExistence type="predicted"/>
<evidence type="ECO:0000313" key="4">
    <source>
        <dbReference type="Proteomes" id="UP000299102"/>
    </source>
</evidence>
<dbReference type="PANTHER" id="PTHR21448">
    <property type="entry name" value="SMOOTH MUSCLE MYOSIN HEAVY CHAIN-RELATED"/>
    <property type="match status" value="1"/>
</dbReference>
<feature type="region of interest" description="Disordered" evidence="1">
    <location>
        <begin position="1"/>
        <end position="41"/>
    </location>
</feature>
<organism evidence="3 4">
    <name type="scientific">Eumeta variegata</name>
    <name type="common">Bagworm moth</name>
    <name type="synonym">Eumeta japonica</name>
    <dbReference type="NCBI Taxonomy" id="151549"/>
    <lineage>
        <taxon>Eukaryota</taxon>
        <taxon>Metazoa</taxon>
        <taxon>Ecdysozoa</taxon>
        <taxon>Arthropoda</taxon>
        <taxon>Hexapoda</taxon>
        <taxon>Insecta</taxon>
        <taxon>Pterygota</taxon>
        <taxon>Neoptera</taxon>
        <taxon>Endopterygota</taxon>
        <taxon>Lepidoptera</taxon>
        <taxon>Glossata</taxon>
        <taxon>Ditrysia</taxon>
        <taxon>Tineoidea</taxon>
        <taxon>Psychidae</taxon>
        <taxon>Oiketicinae</taxon>
        <taxon>Eumeta</taxon>
    </lineage>
</organism>
<accession>A0A4C1YE30</accession>
<name>A0A4C1YE30_EUMVA</name>
<dbReference type="PANTHER" id="PTHR21448:SF0">
    <property type="entry name" value="PROTEIN PHOSPHATASE 1 REGULATORY SUBUNIT 21"/>
    <property type="match status" value="1"/>
</dbReference>
<feature type="domain" description="Protein phosphatase 1 regulatory subunit 21 C-terminal" evidence="2">
    <location>
        <begin position="50"/>
        <end position="136"/>
    </location>
</feature>
<keyword evidence="4" id="KW-1185">Reference proteome</keyword>
<dbReference type="EMBL" id="BGZK01001202">
    <property type="protein sequence ID" value="GBP74298.1"/>
    <property type="molecule type" value="Genomic_DNA"/>
</dbReference>
<sequence length="157" mass="17704">MEKDLLQMENESLKLEVAKHTSASQKRTKSEGHDSGDFNQWGVASADGEGHLVGLLGILTTPMAFAEEQQSREQRLQQYFRKKLSELALEKELLESKTEHYVTECEGLRARLELAEDERAAAARALVLKHDTIGRLVSHRVAPAALHRLRTCQPCVW</sequence>
<protein>
    <submittedName>
        <fullName evidence="3">Protein phosphatase 1 regulatory subunit 21</fullName>
    </submittedName>
</protein>
<dbReference type="AlphaFoldDB" id="A0A4C1YE30"/>
<dbReference type="Proteomes" id="UP000299102">
    <property type="component" value="Unassembled WGS sequence"/>
</dbReference>
<dbReference type="Pfam" id="PF21636">
    <property type="entry name" value="PPP1R21_C"/>
    <property type="match status" value="1"/>
</dbReference>